<dbReference type="Pfam" id="PF00201">
    <property type="entry name" value="UDPGT"/>
    <property type="match status" value="1"/>
</dbReference>
<keyword evidence="9 12" id="KW-0472">Membrane</keyword>
<feature type="transmembrane region" description="Helical" evidence="12">
    <location>
        <begin position="474"/>
        <end position="498"/>
    </location>
</feature>
<keyword evidence="15" id="KW-1185">Reference proteome</keyword>
<protein>
    <recommendedName>
        <fullName evidence="3">glucuronosyltransferase</fullName>
        <ecNumber evidence="3">2.4.1.17</ecNumber>
    </recommendedName>
</protein>
<dbReference type="PANTHER" id="PTHR48043:SF62">
    <property type="entry name" value="GLUCURONOSYLTRANSFERASE"/>
    <property type="match status" value="1"/>
</dbReference>
<dbReference type="WBParaSite" id="ASIM_0001585401-mRNA-1">
    <property type="protein sequence ID" value="ASIM_0001585401-mRNA-1"/>
    <property type="gene ID" value="ASIM_0001585401"/>
</dbReference>
<feature type="chain" id="PRO_5043121249" description="glucuronosyltransferase" evidence="13">
    <location>
        <begin position="20"/>
        <end position="499"/>
    </location>
</feature>
<keyword evidence="8 12" id="KW-1133">Transmembrane helix</keyword>
<dbReference type="GO" id="GO:0016020">
    <property type="term" value="C:membrane"/>
    <property type="evidence" value="ECO:0007669"/>
    <property type="project" value="UniProtKB-SubCell"/>
</dbReference>
<evidence type="ECO:0000256" key="3">
    <source>
        <dbReference type="ARBA" id="ARBA00012544"/>
    </source>
</evidence>
<evidence type="ECO:0000256" key="7">
    <source>
        <dbReference type="ARBA" id="ARBA00022729"/>
    </source>
</evidence>
<dbReference type="Proteomes" id="UP000267096">
    <property type="component" value="Unassembled WGS sequence"/>
</dbReference>
<keyword evidence="6 12" id="KW-0812">Transmembrane</keyword>
<evidence type="ECO:0000256" key="13">
    <source>
        <dbReference type="SAM" id="SignalP"/>
    </source>
</evidence>
<accession>A0A0M3K4G3</accession>
<comment type="subcellular location">
    <subcellularLocation>
        <location evidence="1">Membrane</location>
        <topology evidence="1">Single-pass membrane protein</topology>
    </subcellularLocation>
</comment>
<keyword evidence="10" id="KW-0325">Glycoprotein</keyword>
<reference evidence="14 15" key="2">
    <citation type="submission" date="2018-11" db="EMBL/GenBank/DDBJ databases">
        <authorList>
            <consortium name="Pathogen Informatics"/>
        </authorList>
    </citation>
    <scope>NUCLEOTIDE SEQUENCE [LARGE SCALE GENOMIC DNA]</scope>
</reference>
<evidence type="ECO:0000256" key="10">
    <source>
        <dbReference type="ARBA" id="ARBA00023180"/>
    </source>
</evidence>
<keyword evidence="4" id="KW-0328">Glycosyltransferase</keyword>
<evidence type="ECO:0000256" key="11">
    <source>
        <dbReference type="ARBA" id="ARBA00047475"/>
    </source>
</evidence>
<organism evidence="16">
    <name type="scientific">Anisakis simplex</name>
    <name type="common">Herring worm</name>
    <dbReference type="NCBI Taxonomy" id="6269"/>
    <lineage>
        <taxon>Eukaryota</taxon>
        <taxon>Metazoa</taxon>
        <taxon>Ecdysozoa</taxon>
        <taxon>Nematoda</taxon>
        <taxon>Chromadorea</taxon>
        <taxon>Rhabditida</taxon>
        <taxon>Spirurina</taxon>
        <taxon>Ascaridomorpha</taxon>
        <taxon>Ascaridoidea</taxon>
        <taxon>Anisakidae</taxon>
        <taxon>Anisakis</taxon>
        <taxon>Anisakis simplex complex</taxon>
    </lineage>
</organism>
<comment type="similarity">
    <text evidence="2">Belongs to the UDP-glycosyltransferase family.</text>
</comment>
<reference evidence="16" key="1">
    <citation type="submission" date="2017-02" db="UniProtKB">
        <authorList>
            <consortium name="WormBaseParasite"/>
        </authorList>
    </citation>
    <scope>IDENTIFICATION</scope>
</reference>
<dbReference type="AlphaFoldDB" id="A0A0M3K4G3"/>
<dbReference type="CDD" id="cd03784">
    <property type="entry name" value="GT1_Gtf-like"/>
    <property type="match status" value="1"/>
</dbReference>
<evidence type="ECO:0000256" key="1">
    <source>
        <dbReference type="ARBA" id="ARBA00004167"/>
    </source>
</evidence>
<name>A0A0M3K4G3_ANISI</name>
<dbReference type="Gene3D" id="3.40.50.2000">
    <property type="entry name" value="Glycogen Phosphorylase B"/>
    <property type="match status" value="1"/>
</dbReference>
<keyword evidence="7 13" id="KW-0732">Signal</keyword>
<keyword evidence="5" id="KW-0808">Transferase</keyword>
<dbReference type="InterPro" id="IPR002213">
    <property type="entry name" value="UDP_glucos_trans"/>
</dbReference>
<dbReference type="PANTHER" id="PTHR48043">
    <property type="entry name" value="EG:EG0003.4 PROTEIN-RELATED"/>
    <property type="match status" value="1"/>
</dbReference>
<evidence type="ECO:0000313" key="15">
    <source>
        <dbReference type="Proteomes" id="UP000267096"/>
    </source>
</evidence>
<evidence type="ECO:0000313" key="14">
    <source>
        <dbReference type="EMBL" id="VDK54652.1"/>
    </source>
</evidence>
<dbReference type="InterPro" id="IPR050271">
    <property type="entry name" value="UDP-glycosyltransferase"/>
</dbReference>
<evidence type="ECO:0000256" key="12">
    <source>
        <dbReference type="SAM" id="Phobius"/>
    </source>
</evidence>
<evidence type="ECO:0000256" key="2">
    <source>
        <dbReference type="ARBA" id="ARBA00009995"/>
    </source>
</evidence>
<evidence type="ECO:0000256" key="9">
    <source>
        <dbReference type="ARBA" id="ARBA00023136"/>
    </source>
</evidence>
<evidence type="ECO:0000256" key="6">
    <source>
        <dbReference type="ARBA" id="ARBA00022692"/>
    </source>
</evidence>
<dbReference type="SUPFAM" id="SSF53756">
    <property type="entry name" value="UDP-Glycosyltransferase/glycogen phosphorylase"/>
    <property type="match status" value="1"/>
</dbReference>
<dbReference type="FunFam" id="3.40.50.2000:FF:000118">
    <property type="entry name" value="UDP-glucuronosyltransferase"/>
    <property type="match status" value="1"/>
</dbReference>
<gene>
    <name evidence="14" type="ORF">ASIM_LOCUS15261</name>
</gene>
<dbReference type="EC" id="2.4.1.17" evidence="3"/>
<sequence length="499" mass="57298">MSGFAYFLAVNLFLSTTASEILVGVMPQGKSHAASFMPLLQKLIQQGHNVTIYMENYGVGSLKGHANEWFINVTGHKDPFEDMEFARGIWYNMYTFMSHVKPFRYGSDSCTHVLNDHRDQFELIRNHGWDLILTDSLFAVCAYGLALLSPAHHIVMHSTDVESGYGISRGYSRNYLTMPTYFADFDDAYYEMTHFKDRLRNAYEWLGMSSALKIASNRFMQKALSPILQNFDISNYYADSAYIFSDMPLSVYTPMATNNELFMYGAYCQPYRSLTRELAEFVEDPSSRGTILIAFGTIVNWSAAPQQTQQAIADALNELSEYRIIWTHSACKHHLKRHIKLMQWMPQNDLLNHNRTKLFHTANESISSTKEGICATVPMLFIPLFAEQLRNAWLIERNGCGKTINKVNLTKDSLVHSMRQLITEPRYKENMQRLRAVYDDSPMPAIDEAAFKMNRLLKFGGRMPQLFYTRSINLSYFTVLNIDLIILIPLSLIFALCIK</sequence>
<proteinExistence type="inferred from homology"/>
<evidence type="ECO:0000256" key="5">
    <source>
        <dbReference type="ARBA" id="ARBA00022679"/>
    </source>
</evidence>
<feature type="signal peptide" evidence="13">
    <location>
        <begin position="1"/>
        <end position="19"/>
    </location>
</feature>
<evidence type="ECO:0000256" key="8">
    <source>
        <dbReference type="ARBA" id="ARBA00022989"/>
    </source>
</evidence>
<dbReference type="EMBL" id="UYRR01032214">
    <property type="protein sequence ID" value="VDK54652.1"/>
    <property type="molecule type" value="Genomic_DNA"/>
</dbReference>
<dbReference type="OrthoDB" id="5835829at2759"/>
<evidence type="ECO:0000313" key="16">
    <source>
        <dbReference type="WBParaSite" id="ASIM_0001585401-mRNA-1"/>
    </source>
</evidence>
<evidence type="ECO:0000256" key="4">
    <source>
        <dbReference type="ARBA" id="ARBA00022676"/>
    </source>
</evidence>
<dbReference type="GO" id="GO:0015020">
    <property type="term" value="F:glucuronosyltransferase activity"/>
    <property type="evidence" value="ECO:0007669"/>
    <property type="project" value="UniProtKB-EC"/>
</dbReference>
<comment type="catalytic activity">
    <reaction evidence="11">
        <text>glucuronate acceptor + UDP-alpha-D-glucuronate = acceptor beta-D-glucuronoside + UDP + H(+)</text>
        <dbReference type="Rhea" id="RHEA:21032"/>
        <dbReference type="ChEBI" id="CHEBI:15378"/>
        <dbReference type="ChEBI" id="CHEBI:58052"/>
        <dbReference type="ChEBI" id="CHEBI:58223"/>
        <dbReference type="ChEBI" id="CHEBI:132367"/>
        <dbReference type="ChEBI" id="CHEBI:132368"/>
        <dbReference type="EC" id="2.4.1.17"/>
    </reaction>
</comment>